<dbReference type="EMBL" id="MFGC01000038">
    <property type="protein sequence ID" value="OGF26627.1"/>
    <property type="molecule type" value="Genomic_DNA"/>
</dbReference>
<dbReference type="GO" id="GO:0003677">
    <property type="term" value="F:DNA binding"/>
    <property type="evidence" value="ECO:0007669"/>
    <property type="project" value="InterPro"/>
</dbReference>
<evidence type="ECO:0000313" key="7">
    <source>
        <dbReference type="Proteomes" id="UP000178925"/>
    </source>
</evidence>
<name>A0A1F5SIU4_9BACT</name>
<dbReference type="Pfam" id="PF01628">
    <property type="entry name" value="HrcA"/>
    <property type="match status" value="1"/>
</dbReference>
<evidence type="ECO:0000313" key="6">
    <source>
        <dbReference type="EMBL" id="OGF26627.1"/>
    </source>
</evidence>
<evidence type="ECO:0000256" key="3">
    <source>
        <dbReference type="ARBA" id="ARBA00023016"/>
    </source>
</evidence>
<dbReference type="InterPro" id="IPR036390">
    <property type="entry name" value="WH_DNA-bd_sf"/>
</dbReference>
<dbReference type="InterPro" id="IPR021153">
    <property type="entry name" value="HrcA_C"/>
</dbReference>
<dbReference type="STRING" id="1797995.A2242_01570"/>
<dbReference type="Gene3D" id="3.30.450.40">
    <property type="match status" value="1"/>
</dbReference>
<dbReference type="SUPFAM" id="SSF55781">
    <property type="entry name" value="GAF domain-like"/>
    <property type="match status" value="1"/>
</dbReference>
<protein>
    <recommendedName>
        <fullName evidence="5">Heat-inducible transcription repressor HrcA C-terminal domain-containing protein</fullName>
    </recommendedName>
</protein>
<dbReference type="SUPFAM" id="SSF46785">
    <property type="entry name" value="Winged helix' DNA-binding domain"/>
    <property type="match status" value="1"/>
</dbReference>
<dbReference type="Proteomes" id="UP000178925">
    <property type="component" value="Unassembled WGS sequence"/>
</dbReference>
<dbReference type="AlphaFoldDB" id="A0A1F5SIU4"/>
<dbReference type="InterPro" id="IPR036388">
    <property type="entry name" value="WH-like_DNA-bd_sf"/>
</dbReference>
<evidence type="ECO:0000256" key="2">
    <source>
        <dbReference type="ARBA" id="ARBA00023015"/>
    </source>
</evidence>
<dbReference type="GO" id="GO:0045892">
    <property type="term" value="P:negative regulation of DNA-templated transcription"/>
    <property type="evidence" value="ECO:0007669"/>
    <property type="project" value="TreeGrafter"/>
</dbReference>
<proteinExistence type="predicted"/>
<dbReference type="PANTHER" id="PTHR34824:SF1">
    <property type="entry name" value="HEAT-INDUCIBLE TRANSCRIPTION REPRESSOR HRCA"/>
    <property type="match status" value="1"/>
</dbReference>
<dbReference type="Gene3D" id="1.10.10.10">
    <property type="entry name" value="Winged helix-like DNA-binding domain superfamily/Winged helix DNA-binding domain"/>
    <property type="match status" value="1"/>
</dbReference>
<dbReference type="InterPro" id="IPR029016">
    <property type="entry name" value="GAF-like_dom_sf"/>
</dbReference>
<keyword evidence="3" id="KW-0346">Stress response</keyword>
<gene>
    <name evidence="6" type="ORF">A2242_01570</name>
</gene>
<keyword evidence="4" id="KW-0804">Transcription</keyword>
<evidence type="ECO:0000256" key="1">
    <source>
        <dbReference type="ARBA" id="ARBA00022491"/>
    </source>
</evidence>
<keyword evidence="2" id="KW-0805">Transcription regulation</keyword>
<reference evidence="6 7" key="1">
    <citation type="journal article" date="2016" name="Nat. Commun.">
        <title>Thousands of microbial genomes shed light on interconnected biogeochemical processes in an aquifer system.</title>
        <authorList>
            <person name="Anantharaman K."/>
            <person name="Brown C.T."/>
            <person name="Hug L.A."/>
            <person name="Sharon I."/>
            <person name="Castelle C.J."/>
            <person name="Probst A.J."/>
            <person name="Thomas B.C."/>
            <person name="Singh A."/>
            <person name="Wilkins M.J."/>
            <person name="Karaoz U."/>
            <person name="Brodie E.L."/>
            <person name="Williams K.H."/>
            <person name="Hubbard S.S."/>
            <person name="Banfield J.F."/>
        </authorList>
    </citation>
    <scope>NUCLEOTIDE SEQUENCE [LARGE SCALE GENOMIC DNA]</scope>
</reference>
<evidence type="ECO:0000259" key="5">
    <source>
        <dbReference type="Pfam" id="PF01628"/>
    </source>
</evidence>
<sequence>MEPRQQELLKIIVKEYIKTAEPISSGLLVEKFKLPYSSATVRSEMAQLEEQGYIAQPHTSAGRVPTESAYQFYIDNFLSGRKASVSAKIKHTDERSFKQAARELAEKSGLAVFWAFHQNNLYFTGISNLLSQPEFVEAQRVIDVSRIIDQMEDIIQKIYKSIPMEGKILVGEDNPFGSVCGSVLAKYKHEAGSGMFGIIGPMRMDYDKCWGLVNCIKEQL</sequence>
<keyword evidence="1" id="KW-0678">Repressor</keyword>
<organism evidence="6 7">
    <name type="scientific">Candidatus Falkowbacteria bacterium RIFOXYA2_FULL_47_9</name>
    <dbReference type="NCBI Taxonomy" id="1797995"/>
    <lineage>
        <taxon>Bacteria</taxon>
        <taxon>Candidatus Falkowiibacteriota</taxon>
    </lineage>
</organism>
<accession>A0A1F5SIU4</accession>
<comment type="caution">
    <text evidence="6">The sequence shown here is derived from an EMBL/GenBank/DDBJ whole genome shotgun (WGS) entry which is preliminary data.</text>
</comment>
<dbReference type="PANTHER" id="PTHR34824">
    <property type="entry name" value="HEAT-INDUCIBLE TRANSCRIPTION REPRESSOR HRCA"/>
    <property type="match status" value="1"/>
</dbReference>
<feature type="domain" description="Heat-inducible transcription repressor HrcA C-terminal" evidence="5">
    <location>
        <begin position="85"/>
        <end position="208"/>
    </location>
</feature>
<evidence type="ECO:0000256" key="4">
    <source>
        <dbReference type="ARBA" id="ARBA00023163"/>
    </source>
</evidence>
<dbReference type="InterPro" id="IPR002571">
    <property type="entry name" value="HrcA"/>
</dbReference>